<evidence type="ECO:0000313" key="1">
    <source>
        <dbReference type="EMBL" id="MBC3766213.1"/>
    </source>
</evidence>
<evidence type="ECO:0000313" key="2">
    <source>
        <dbReference type="Proteomes" id="UP000601768"/>
    </source>
</evidence>
<dbReference type="Proteomes" id="UP000601768">
    <property type="component" value="Unassembled WGS sequence"/>
</dbReference>
<dbReference type="EMBL" id="JACNEP010000007">
    <property type="protein sequence ID" value="MBC3766213.1"/>
    <property type="molecule type" value="Genomic_DNA"/>
</dbReference>
<reference evidence="1" key="2">
    <citation type="submission" date="2020-08" db="EMBL/GenBank/DDBJ databases">
        <authorList>
            <person name="Lai Q."/>
        </authorList>
    </citation>
    <scope>NUCLEOTIDE SEQUENCE</scope>
    <source>
        <strain evidence="1">S27-2</strain>
    </source>
</reference>
<organism evidence="1 2">
    <name type="scientific">Neptunicella marina</name>
    <dbReference type="NCBI Taxonomy" id="2125989"/>
    <lineage>
        <taxon>Bacteria</taxon>
        <taxon>Pseudomonadati</taxon>
        <taxon>Pseudomonadota</taxon>
        <taxon>Gammaproteobacteria</taxon>
        <taxon>Alteromonadales</taxon>
        <taxon>Alteromonadaceae</taxon>
        <taxon>Neptunicella</taxon>
    </lineage>
</organism>
<comment type="caution">
    <text evidence="1">The sequence shown here is derived from an EMBL/GenBank/DDBJ whole genome shotgun (WGS) entry which is preliminary data.</text>
</comment>
<keyword evidence="2" id="KW-1185">Reference proteome</keyword>
<protein>
    <submittedName>
        <fullName evidence="1">Uncharacterized protein</fullName>
    </submittedName>
</protein>
<reference evidence="1" key="1">
    <citation type="journal article" date="2018" name="Int. J. Syst. Evol. Microbiol.">
        <title>Neptunicella marina gen. nov., sp. nov., isolated from surface seawater.</title>
        <authorList>
            <person name="Liu X."/>
            <person name="Lai Q."/>
            <person name="Du Y."/>
            <person name="Zhang X."/>
            <person name="Liu Z."/>
            <person name="Sun F."/>
            <person name="Shao Z."/>
        </authorList>
    </citation>
    <scope>NUCLEOTIDE SEQUENCE</scope>
    <source>
        <strain evidence="1">S27-2</strain>
    </source>
</reference>
<proteinExistence type="predicted"/>
<accession>A0A8J6IVF9</accession>
<sequence length="66" mass="7683">MAINPDYKNYSSDDLEDVISNIDKERFPQRYNDAVTELHTRTIEKPQTVNNTAKNDEYVPNEVPIL</sequence>
<gene>
    <name evidence="1" type="ORF">H8B19_10000</name>
</gene>
<dbReference type="AlphaFoldDB" id="A0A8J6IVF9"/>
<dbReference type="RefSeq" id="WP_186506707.1">
    <property type="nucleotide sequence ID" value="NZ_JACNEP010000007.1"/>
</dbReference>
<name>A0A8J6IVF9_9ALTE</name>